<sequence length="126" mass="14472">MPSNQLLFAVCARPTLRLQRRTTPTAGFQRQMFPLLIAYRHLPFHKSVVCFHMVFNLPFRGEMRSSRFCWWIFVRRVMPLLCVHVYGVAILFVFTDTAAPRCTESTLWNGSAPTSSLPEMSASFAV</sequence>
<feature type="transmembrane region" description="Helical" evidence="2">
    <location>
        <begin position="68"/>
        <end position="94"/>
    </location>
</feature>
<keyword evidence="4" id="KW-1185">Reference proteome</keyword>
<evidence type="ECO:0000313" key="4">
    <source>
        <dbReference type="Proteomes" id="UP000031036"/>
    </source>
</evidence>
<keyword evidence="2" id="KW-1133">Transmembrane helix</keyword>
<feature type="compositionally biased region" description="Polar residues" evidence="1">
    <location>
        <begin position="107"/>
        <end position="118"/>
    </location>
</feature>
<evidence type="ECO:0000256" key="1">
    <source>
        <dbReference type="SAM" id="MobiDB-lite"/>
    </source>
</evidence>
<comment type="caution">
    <text evidence="3">The sequence shown here is derived from an EMBL/GenBank/DDBJ whole genome shotgun (WGS) entry which is preliminary data.</text>
</comment>
<dbReference type="Proteomes" id="UP000031036">
    <property type="component" value="Unassembled WGS sequence"/>
</dbReference>
<evidence type="ECO:0008006" key="5">
    <source>
        <dbReference type="Google" id="ProtNLM"/>
    </source>
</evidence>
<accession>A0A0B2W375</accession>
<dbReference type="EMBL" id="JPKZ01000265">
    <property type="protein sequence ID" value="KHN88119.1"/>
    <property type="molecule type" value="Genomic_DNA"/>
</dbReference>
<reference evidence="3 4" key="1">
    <citation type="submission" date="2014-11" db="EMBL/GenBank/DDBJ databases">
        <title>Genetic blueprint of the zoonotic pathogen Toxocara canis.</title>
        <authorList>
            <person name="Zhu X.-Q."/>
            <person name="Korhonen P.K."/>
            <person name="Cai H."/>
            <person name="Young N.D."/>
            <person name="Nejsum P."/>
            <person name="von Samson-Himmelstjerna G."/>
            <person name="Boag P.R."/>
            <person name="Tan P."/>
            <person name="Li Q."/>
            <person name="Min J."/>
            <person name="Yang Y."/>
            <person name="Wang X."/>
            <person name="Fang X."/>
            <person name="Hall R.S."/>
            <person name="Hofmann A."/>
            <person name="Sternberg P.W."/>
            <person name="Jex A.R."/>
            <person name="Gasser R.B."/>
        </authorList>
    </citation>
    <scope>NUCLEOTIDE SEQUENCE [LARGE SCALE GENOMIC DNA]</scope>
    <source>
        <strain evidence="3">PN_DK_2014</strain>
    </source>
</reference>
<evidence type="ECO:0000313" key="3">
    <source>
        <dbReference type="EMBL" id="KHN88119.1"/>
    </source>
</evidence>
<organism evidence="3 4">
    <name type="scientific">Toxocara canis</name>
    <name type="common">Canine roundworm</name>
    <dbReference type="NCBI Taxonomy" id="6265"/>
    <lineage>
        <taxon>Eukaryota</taxon>
        <taxon>Metazoa</taxon>
        <taxon>Ecdysozoa</taxon>
        <taxon>Nematoda</taxon>
        <taxon>Chromadorea</taxon>
        <taxon>Rhabditida</taxon>
        <taxon>Spirurina</taxon>
        <taxon>Ascaridomorpha</taxon>
        <taxon>Ascaridoidea</taxon>
        <taxon>Toxocaridae</taxon>
        <taxon>Toxocara</taxon>
    </lineage>
</organism>
<feature type="region of interest" description="Disordered" evidence="1">
    <location>
        <begin position="107"/>
        <end position="126"/>
    </location>
</feature>
<dbReference type="AlphaFoldDB" id="A0A0B2W375"/>
<keyword evidence="2" id="KW-0812">Transmembrane</keyword>
<keyword evidence="2" id="KW-0472">Membrane</keyword>
<gene>
    <name evidence="3" type="ORF">Tcan_15979</name>
</gene>
<evidence type="ECO:0000256" key="2">
    <source>
        <dbReference type="SAM" id="Phobius"/>
    </source>
</evidence>
<proteinExistence type="predicted"/>
<protein>
    <recommendedName>
        <fullName evidence="5">Transmembrane protein</fullName>
    </recommendedName>
</protein>
<name>A0A0B2W375_TOXCA</name>